<evidence type="ECO:0000256" key="6">
    <source>
        <dbReference type="ARBA" id="ARBA00023027"/>
    </source>
</evidence>
<dbReference type="Pfam" id="PF03720">
    <property type="entry name" value="UDPG_MGDP_dh_C"/>
    <property type="match status" value="1"/>
</dbReference>
<dbReference type="SMART" id="SM00984">
    <property type="entry name" value="UDPG_MGDP_dh_C"/>
    <property type="match status" value="1"/>
</dbReference>
<comment type="catalytic activity">
    <reaction evidence="7 8">
        <text>UDP-alpha-D-glucose + 2 NAD(+) + H2O = UDP-alpha-D-glucuronate + 2 NADH + 3 H(+)</text>
        <dbReference type="Rhea" id="RHEA:23596"/>
        <dbReference type="ChEBI" id="CHEBI:15377"/>
        <dbReference type="ChEBI" id="CHEBI:15378"/>
        <dbReference type="ChEBI" id="CHEBI:57540"/>
        <dbReference type="ChEBI" id="CHEBI:57945"/>
        <dbReference type="ChEBI" id="CHEBI:58052"/>
        <dbReference type="ChEBI" id="CHEBI:58885"/>
        <dbReference type="EC" id="1.1.1.22"/>
    </reaction>
</comment>
<dbReference type="InterPro" id="IPR017476">
    <property type="entry name" value="UDP-Glc/GDP-Man"/>
</dbReference>
<evidence type="ECO:0000313" key="10">
    <source>
        <dbReference type="EMBL" id="GGB45075.1"/>
    </source>
</evidence>
<dbReference type="InterPro" id="IPR001732">
    <property type="entry name" value="UDP-Glc/GDP-Man_DH_N"/>
</dbReference>
<comment type="pathway">
    <text evidence="1">Nucleotide-sugar biosynthesis; UDP-alpha-D-glucuronate biosynthesis; UDP-alpha-D-glucuronate from UDP-alpha-D-glucose: step 1/1.</text>
</comment>
<comment type="similarity">
    <text evidence="2 8">Belongs to the UDP-glucose/GDP-mannose dehydrogenase family.</text>
</comment>
<evidence type="ECO:0000256" key="8">
    <source>
        <dbReference type="PIRNR" id="PIRNR000124"/>
    </source>
</evidence>
<dbReference type="NCBIfam" id="TIGR03026">
    <property type="entry name" value="NDP-sugDHase"/>
    <property type="match status" value="1"/>
</dbReference>
<dbReference type="SUPFAM" id="SSF52413">
    <property type="entry name" value="UDP-glucose/GDP-mannose dehydrogenase C-terminal domain"/>
    <property type="match status" value="1"/>
</dbReference>
<dbReference type="SUPFAM" id="SSF48179">
    <property type="entry name" value="6-phosphogluconate dehydrogenase C-terminal domain-like"/>
    <property type="match status" value="1"/>
</dbReference>
<dbReference type="InterPro" id="IPR036291">
    <property type="entry name" value="NAD(P)-bd_dom_sf"/>
</dbReference>
<comment type="caution">
    <text evidence="10">The sequence shown here is derived from an EMBL/GenBank/DDBJ whole genome shotgun (WGS) entry which is preliminary data.</text>
</comment>
<evidence type="ECO:0000256" key="1">
    <source>
        <dbReference type="ARBA" id="ARBA00004701"/>
    </source>
</evidence>
<evidence type="ECO:0000256" key="7">
    <source>
        <dbReference type="ARBA" id="ARBA00047473"/>
    </source>
</evidence>
<keyword evidence="11" id="KW-1185">Reference proteome</keyword>
<evidence type="ECO:0000256" key="4">
    <source>
        <dbReference type="ARBA" id="ARBA00015132"/>
    </source>
</evidence>
<dbReference type="Proteomes" id="UP000646152">
    <property type="component" value="Unassembled WGS sequence"/>
</dbReference>
<dbReference type="InterPro" id="IPR036220">
    <property type="entry name" value="UDP-Glc/GDP-Man_DH_C_sf"/>
</dbReference>
<evidence type="ECO:0000259" key="9">
    <source>
        <dbReference type="SMART" id="SM00984"/>
    </source>
</evidence>
<feature type="domain" description="UDP-glucose/GDP-mannose dehydrogenase C-terminal" evidence="9">
    <location>
        <begin position="320"/>
        <end position="433"/>
    </location>
</feature>
<keyword evidence="6 8" id="KW-0520">NAD</keyword>
<dbReference type="PANTHER" id="PTHR43750:SF3">
    <property type="entry name" value="UDP-GLUCOSE 6-DEHYDROGENASE TUAD"/>
    <property type="match status" value="1"/>
</dbReference>
<evidence type="ECO:0000256" key="3">
    <source>
        <dbReference type="ARBA" id="ARBA00012954"/>
    </source>
</evidence>
<name>A0ABQ1ILS9_9GAMM</name>
<dbReference type="Gene3D" id="1.20.5.100">
    <property type="entry name" value="Cytochrome c1, transmembrane anchor, C-terminal"/>
    <property type="match status" value="1"/>
</dbReference>
<dbReference type="SUPFAM" id="SSF51735">
    <property type="entry name" value="NAD(P)-binding Rossmann-fold domains"/>
    <property type="match status" value="1"/>
</dbReference>
<accession>A0ABQ1ILS9</accession>
<dbReference type="Pfam" id="PF00984">
    <property type="entry name" value="UDPG_MGDP_dh"/>
    <property type="match status" value="1"/>
</dbReference>
<sequence length="448" mass="49588">MNITVYGSGYVGLVAAACFADVGHDVLCMDVDKKRIQALRNGEMPIFEPGLQELIAHNNEAGRLQFSDDVEQAVHFATLQFIAVGTPPDEDGSADLNYVLQVANSIGQHMQTPKVIINKSTVPVGTADKVSKAIAEQLQGRAVDLPFEVCSNPEFMKEGAAIDDFTRGPRIIVGTDSDWVKEVMRECYAPYNRHRDKLMFMQVRAAELTKYAANAMLATKISFMNDMANLAERLQVDIEEVRQGIGSDPRIGYHFIYPGCGYGGSCFPKDVQALNHTANQVGYPCELLQAVESVNQRQKTVLFNKLNQAFDGQLAGKTIAVWGLAFKPNTDDMREAPSRVLMAALWQAGATVQAYDPEAMEECARLYSEQLQPSQAHHQPLLTLSESKEQAVQQADALVICTEWKEFRTLDFTWLKHQLRSPVLVDGRNLYEPSAASSVGLMYFGIGR</sequence>
<evidence type="ECO:0000256" key="5">
    <source>
        <dbReference type="ARBA" id="ARBA00023002"/>
    </source>
</evidence>
<evidence type="ECO:0000313" key="11">
    <source>
        <dbReference type="Proteomes" id="UP000646152"/>
    </source>
</evidence>
<dbReference type="RefSeq" id="WP_188629782.1">
    <property type="nucleotide sequence ID" value="NZ_BMKE01000013.1"/>
</dbReference>
<dbReference type="PIRSF" id="PIRSF000124">
    <property type="entry name" value="UDPglc_GDPman_dh"/>
    <property type="match status" value="1"/>
</dbReference>
<keyword evidence="5 8" id="KW-0560">Oxidoreductase</keyword>
<gene>
    <name evidence="10" type="ORF">GCM10011502_17960</name>
</gene>
<dbReference type="PIRSF" id="PIRSF500134">
    <property type="entry name" value="UDPglc_DH_bac"/>
    <property type="match status" value="1"/>
</dbReference>
<dbReference type="InterPro" id="IPR008927">
    <property type="entry name" value="6-PGluconate_DH-like_C_sf"/>
</dbReference>
<dbReference type="PANTHER" id="PTHR43750">
    <property type="entry name" value="UDP-GLUCOSE 6-DEHYDROGENASE TUAD"/>
    <property type="match status" value="1"/>
</dbReference>
<reference evidence="11" key="1">
    <citation type="journal article" date="2019" name="Int. J. Syst. Evol. Microbiol.">
        <title>The Global Catalogue of Microorganisms (GCM) 10K type strain sequencing project: providing services to taxonomists for standard genome sequencing and annotation.</title>
        <authorList>
            <consortium name="The Broad Institute Genomics Platform"/>
            <consortium name="The Broad Institute Genome Sequencing Center for Infectious Disease"/>
            <person name="Wu L."/>
            <person name="Ma J."/>
        </authorList>
    </citation>
    <scope>NUCLEOTIDE SEQUENCE [LARGE SCALE GENOMIC DNA]</scope>
    <source>
        <strain evidence="11">CGMCC 1.15923</strain>
    </source>
</reference>
<protein>
    <recommendedName>
        <fullName evidence="4 8">UDP-glucose 6-dehydrogenase</fullName>
        <ecNumber evidence="3 8">1.1.1.22</ecNumber>
    </recommendedName>
</protein>
<organism evidence="10 11">
    <name type="scientific">Oceanisphaera marina</name>
    <dbReference type="NCBI Taxonomy" id="2017550"/>
    <lineage>
        <taxon>Bacteria</taxon>
        <taxon>Pseudomonadati</taxon>
        <taxon>Pseudomonadota</taxon>
        <taxon>Gammaproteobacteria</taxon>
        <taxon>Aeromonadales</taxon>
        <taxon>Aeromonadaceae</taxon>
        <taxon>Oceanisphaera</taxon>
    </lineage>
</organism>
<dbReference type="InterPro" id="IPR014027">
    <property type="entry name" value="UDP-Glc/GDP-Man_DH_C"/>
</dbReference>
<evidence type="ECO:0000256" key="2">
    <source>
        <dbReference type="ARBA" id="ARBA00006601"/>
    </source>
</evidence>
<dbReference type="EC" id="1.1.1.22" evidence="3 8"/>
<proteinExistence type="inferred from homology"/>
<dbReference type="Pfam" id="PF03721">
    <property type="entry name" value="UDPG_MGDP_dh_N"/>
    <property type="match status" value="1"/>
</dbReference>
<dbReference type="Gene3D" id="3.40.50.720">
    <property type="entry name" value="NAD(P)-binding Rossmann-like Domain"/>
    <property type="match status" value="2"/>
</dbReference>
<dbReference type="InterPro" id="IPR014026">
    <property type="entry name" value="UDP-Glc/GDP-Man_DH_dimer"/>
</dbReference>
<dbReference type="InterPro" id="IPR028357">
    <property type="entry name" value="UDPglc_DH_bac"/>
</dbReference>
<dbReference type="EMBL" id="BMKE01000013">
    <property type="protein sequence ID" value="GGB45075.1"/>
    <property type="molecule type" value="Genomic_DNA"/>
</dbReference>